<proteinExistence type="predicted"/>
<accession>A0ABY7FWL8</accession>
<dbReference type="SMART" id="SM00060">
    <property type="entry name" value="FN3"/>
    <property type="match status" value="1"/>
</dbReference>
<evidence type="ECO:0000256" key="5">
    <source>
        <dbReference type="ARBA" id="ARBA00022737"/>
    </source>
</evidence>
<evidence type="ECO:0000256" key="3">
    <source>
        <dbReference type="ARBA" id="ARBA00022692"/>
    </source>
</evidence>
<dbReference type="CDD" id="cd00063">
    <property type="entry name" value="FN3"/>
    <property type="match status" value="1"/>
</dbReference>
<organism evidence="12 13">
    <name type="scientific">Mya arenaria</name>
    <name type="common">Soft-shell clam</name>
    <dbReference type="NCBI Taxonomy" id="6604"/>
    <lineage>
        <taxon>Eukaryota</taxon>
        <taxon>Metazoa</taxon>
        <taxon>Spiralia</taxon>
        <taxon>Lophotrochozoa</taxon>
        <taxon>Mollusca</taxon>
        <taxon>Bivalvia</taxon>
        <taxon>Autobranchia</taxon>
        <taxon>Heteroconchia</taxon>
        <taxon>Euheterodonta</taxon>
        <taxon>Imparidentia</taxon>
        <taxon>Neoheterodontei</taxon>
        <taxon>Myida</taxon>
        <taxon>Myoidea</taxon>
        <taxon>Myidae</taxon>
        <taxon>Mya</taxon>
    </lineage>
</organism>
<dbReference type="SMART" id="SM00369">
    <property type="entry name" value="LRR_TYP"/>
    <property type="match status" value="3"/>
</dbReference>
<dbReference type="SUPFAM" id="SSF52058">
    <property type="entry name" value="L domain-like"/>
    <property type="match status" value="1"/>
</dbReference>
<reference evidence="12" key="1">
    <citation type="submission" date="2022-11" db="EMBL/GenBank/DDBJ databases">
        <title>Centuries of genome instability and evolution in soft-shell clam transmissible cancer (bioRxiv).</title>
        <authorList>
            <person name="Hart S.F.M."/>
            <person name="Yonemitsu M.A."/>
            <person name="Giersch R.M."/>
            <person name="Beal B.F."/>
            <person name="Arriagada G."/>
            <person name="Davis B.W."/>
            <person name="Ostrander E.A."/>
            <person name="Goff S.P."/>
            <person name="Metzger M.J."/>
        </authorList>
    </citation>
    <scope>NUCLEOTIDE SEQUENCE</scope>
    <source>
        <strain evidence="12">MELC-2E11</strain>
        <tissue evidence="12">Siphon/mantle</tissue>
    </source>
</reference>
<dbReference type="EMBL" id="CP111025">
    <property type="protein sequence ID" value="WAR25231.1"/>
    <property type="molecule type" value="Genomic_DNA"/>
</dbReference>
<dbReference type="PANTHER" id="PTHR24369:SF210">
    <property type="entry name" value="CHAOPTIN-RELATED"/>
    <property type="match status" value="1"/>
</dbReference>
<dbReference type="InterPro" id="IPR050541">
    <property type="entry name" value="LRR_TM_domain-containing"/>
</dbReference>
<name>A0ABY7FWL8_MYAAR</name>
<feature type="domain" description="Ig-like" evidence="10">
    <location>
        <begin position="299"/>
        <end position="391"/>
    </location>
</feature>
<dbReference type="InterPro" id="IPR003598">
    <property type="entry name" value="Ig_sub2"/>
</dbReference>
<dbReference type="SMART" id="SM00409">
    <property type="entry name" value="IG"/>
    <property type="match status" value="1"/>
</dbReference>
<evidence type="ECO:0000259" key="10">
    <source>
        <dbReference type="PROSITE" id="PS50835"/>
    </source>
</evidence>
<dbReference type="Pfam" id="PF07679">
    <property type="entry name" value="I-set"/>
    <property type="match status" value="1"/>
</dbReference>
<dbReference type="InterPro" id="IPR003591">
    <property type="entry name" value="Leu-rich_rpt_typical-subtyp"/>
</dbReference>
<dbReference type="InterPro" id="IPR013783">
    <property type="entry name" value="Ig-like_fold"/>
</dbReference>
<evidence type="ECO:0000256" key="1">
    <source>
        <dbReference type="ARBA" id="ARBA00004167"/>
    </source>
</evidence>
<dbReference type="SMART" id="SM00408">
    <property type="entry name" value="IGc2"/>
    <property type="match status" value="1"/>
</dbReference>
<keyword evidence="2" id="KW-0433">Leucine-rich repeat</keyword>
<keyword evidence="6 9" id="KW-1133">Transmembrane helix</keyword>
<protein>
    <submittedName>
        <fullName evidence="12">LRRN1-like protein</fullName>
    </submittedName>
</protein>
<dbReference type="Pfam" id="PF13855">
    <property type="entry name" value="LRR_8"/>
    <property type="match status" value="1"/>
</dbReference>
<keyword evidence="8" id="KW-1015">Disulfide bond</keyword>
<dbReference type="InterPro" id="IPR036179">
    <property type="entry name" value="Ig-like_dom_sf"/>
</dbReference>
<evidence type="ECO:0000256" key="7">
    <source>
        <dbReference type="ARBA" id="ARBA00023136"/>
    </source>
</evidence>
<dbReference type="SUPFAM" id="SSF49265">
    <property type="entry name" value="Fibronectin type III"/>
    <property type="match status" value="1"/>
</dbReference>
<comment type="subcellular location">
    <subcellularLocation>
        <location evidence="1">Membrane</location>
        <topology evidence="1">Single-pass membrane protein</topology>
    </subcellularLocation>
</comment>
<dbReference type="Gene3D" id="2.60.40.10">
    <property type="entry name" value="Immunoglobulins"/>
    <property type="match status" value="2"/>
</dbReference>
<dbReference type="CDD" id="cd00096">
    <property type="entry name" value="Ig"/>
    <property type="match status" value="1"/>
</dbReference>
<dbReference type="Pfam" id="PF00041">
    <property type="entry name" value="fn3"/>
    <property type="match status" value="1"/>
</dbReference>
<evidence type="ECO:0000256" key="9">
    <source>
        <dbReference type="SAM" id="Phobius"/>
    </source>
</evidence>
<keyword evidence="13" id="KW-1185">Reference proteome</keyword>
<dbReference type="InterPro" id="IPR003961">
    <property type="entry name" value="FN3_dom"/>
</dbReference>
<evidence type="ECO:0000256" key="8">
    <source>
        <dbReference type="ARBA" id="ARBA00023157"/>
    </source>
</evidence>
<keyword evidence="4" id="KW-0732">Signal</keyword>
<dbReference type="Gene3D" id="3.80.10.10">
    <property type="entry name" value="Ribonuclease Inhibitor"/>
    <property type="match status" value="2"/>
</dbReference>
<evidence type="ECO:0000259" key="11">
    <source>
        <dbReference type="PROSITE" id="PS50853"/>
    </source>
</evidence>
<keyword evidence="3 9" id="KW-0812">Transmembrane</keyword>
<dbReference type="InterPro" id="IPR032675">
    <property type="entry name" value="LRR_dom_sf"/>
</dbReference>
<evidence type="ECO:0000313" key="13">
    <source>
        <dbReference type="Proteomes" id="UP001164746"/>
    </source>
</evidence>
<dbReference type="InterPro" id="IPR007110">
    <property type="entry name" value="Ig-like_dom"/>
</dbReference>
<evidence type="ECO:0000256" key="6">
    <source>
        <dbReference type="ARBA" id="ARBA00022989"/>
    </source>
</evidence>
<keyword evidence="5" id="KW-0677">Repeat</keyword>
<dbReference type="InterPro" id="IPR001611">
    <property type="entry name" value="Leu-rich_rpt"/>
</dbReference>
<keyword evidence="7 9" id="KW-0472">Membrane</keyword>
<evidence type="ECO:0000313" key="12">
    <source>
        <dbReference type="EMBL" id="WAR25231.1"/>
    </source>
</evidence>
<sequence length="581" mass="65606">MEVQMYILTVLGYMCVITFTDITGVAAGDAIAVNDSSSSRSWFTSQCPRKCTCDKRQLSLARHNIPSNKFLYTVDCSGEQLASPPSSLPENTEVIRSIEHSAFNVLKRLLVLDLGSNYLPLVPTIQLQSTYLLKKVSLNGNLIHKLHPGDFNNISVISLTLSFMNELTVVEKFSFQNMQYLTNLEMHDNPKLMFIDGNAFKNVPKLKTLYFHNNRLSVLPSGLPQTLPSVQDVHLYHNPIRCDCNALWIRDLVEEAKEHNFSKPFFSHSNFIKCAYPINATGLSLPDVDESHFSRVCAPVTLPSFHENYTLDLGEELRLECHSYGIPAPQLIWLLPNGSEISNSTSSRKIEIIDNFALVVRFLSVKDSGTYECKARNEVGFDISSTKVTVTNKPVRLVLLNLSVDYISLTWNGTQHNSMISDYQLHYREIKVDNQTQSSYSVIPLGPQYRSYTVTHLKPSTNYEFCVVYVYDTEYYKVDCKTFATKSKYLNKSAIKKIVSEKIIAGVCTALGITMAIACMVTLVRKFRIHKDYELPNGTRDEPEGIHIPLQNVYQPLSTPLCSSKTSLLSTHTSKSNFDDY</sequence>
<dbReference type="SUPFAM" id="SSF48726">
    <property type="entry name" value="Immunoglobulin"/>
    <property type="match status" value="1"/>
</dbReference>
<dbReference type="Proteomes" id="UP001164746">
    <property type="component" value="Chromosome 14"/>
</dbReference>
<dbReference type="PANTHER" id="PTHR24369">
    <property type="entry name" value="ANTIGEN BSP, PUTATIVE-RELATED"/>
    <property type="match status" value="1"/>
</dbReference>
<evidence type="ECO:0000256" key="4">
    <source>
        <dbReference type="ARBA" id="ARBA00022729"/>
    </source>
</evidence>
<evidence type="ECO:0000256" key="2">
    <source>
        <dbReference type="ARBA" id="ARBA00022614"/>
    </source>
</evidence>
<dbReference type="PROSITE" id="PS50835">
    <property type="entry name" value="IG_LIKE"/>
    <property type="match status" value="1"/>
</dbReference>
<dbReference type="InterPro" id="IPR013098">
    <property type="entry name" value="Ig_I-set"/>
</dbReference>
<dbReference type="PROSITE" id="PS50853">
    <property type="entry name" value="FN3"/>
    <property type="match status" value="1"/>
</dbReference>
<feature type="domain" description="Fibronectin type-III" evidence="11">
    <location>
        <begin position="393"/>
        <end position="488"/>
    </location>
</feature>
<dbReference type="InterPro" id="IPR036116">
    <property type="entry name" value="FN3_sf"/>
</dbReference>
<dbReference type="InterPro" id="IPR003599">
    <property type="entry name" value="Ig_sub"/>
</dbReference>
<feature type="transmembrane region" description="Helical" evidence="9">
    <location>
        <begin position="503"/>
        <end position="524"/>
    </location>
</feature>
<gene>
    <name evidence="12" type="ORF">MAR_010935</name>
</gene>